<dbReference type="Proteomes" id="UP000002384">
    <property type="component" value="Chromosome"/>
</dbReference>
<feature type="compositionally biased region" description="Polar residues" evidence="1">
    <location>
        <begin position="63"/>
        <end position="84"/>
    </location>
</feature>
<dbReference type="STRING" id="65393.PCC7424_4812"/>
<dbReference type="EMBL" id="CP001291">
    <property type="protein sequence ID" value="ACK73169.1"/>
    <property type="molecule type" value="Genomic_DNA"/>
</dbReference>
<evidence type="ECO:0000313" key="3">
    <source>
        <dbReference type="Proteomes" id="UP000002384"/>
    </source>
</evidence>
<proteinExistence type="predicted"/>
<gene>
    <name evidence="2" type="ordered locus">PCC7424_4812</name>
</gene>
<protein>
    <submittedName>
        <fullName evidence="2">Uncharacterized protein</fullName>
    </submittedName>
</protein>
<dbReference type="KEGG" id="cyc:PCC7424_4812"/>
<name>B7KD48_GLOC7</name>
<evidence type="ECO:0000256" key="1">
    <source>
        <dbReference type="SAM" id="MobiDB-lite"/>
    </source>
</evidence>
<sequence length="96" mass="10835">MLEPSSIRHPEGYNRKIKEVKPGLYVVENAYEGEYVYFEKDSFSSAQNEQSSEEDLTGIGQKLRQQLGTDKTAPTSSTQYQTSSDKIDISKINVKP</sequence>
<dbReference type="HOGENOM" id="CLU_2355064_0_0_3"/>
<organism evidence="2 3">
    <name type="scientific">Gloeothece citriformis (strain PCC 7424)</name>
    <name type="common">Cyanothece sp. (strain PCC 7424)</name>
    <dbReference type="NCBI Taxonomy" id="65393"/>
    <lineage>
        <taxon>Bacteria</taxon>
        <taxon>Bacillati</taxon>
        <taxon>Cyanobacteriota</taxon>
        <taxon>Cyanophyceae</taxon>
        <taxon>Oscillatoriophycideae</taxon>
        <taxon>Chroococcales</taxon>
        <taxon>Aphanothecaceae</taxon>
        <taxon>Gloeothece</taxon>
        <taxon>Gloeothece citriformis</taxon>
    </lineage>
</organism>
<keyword evidence="3" id="KW-1185">Reference proteome</keyword>
<dbReference type="RefSeq" id="WP_015956751.1">
    <property type="nucleotide sequence ID" value="NC_011729.1"/>
</dbReference>
<reference evidence="3" key="1">
    <citation type="journal article" date="2011" name="MBio">
        <title>Novel metabolic attributes of the genus Cyanothece, comprising a group of unicellular nitrogen-fixing Cyanobacteria.</title>
        <authorList>
            <person name="Bandyopadhyay A."/>
            <person name="Elvitigala T."/>
            <person name="Welsh E."/>
            <person name="Stockel J."/>
            <person name="Liberton M."/>
            <person name="Min H."/>
            <person name="Sherman L.A."/>
            <person name="Pakrasi H.B."/>
        </authorList>
    </citation>
    <scope>NUCLEOTIDE SEQUENCE [LARGE SCALE GENOMIC DNA]</scope>
    <source>
        <strain evidence="3">PCC 7424</strain>
    </source>
</reference>
<accession>B7KD48</accession>
<dbReference type="OrthoDB" id="516149at2"/>
<evidence type="ECO:0000313" key="2">
    <source>
        <dbReference type="EMBL" id="ACK73169.1"/>
    </source>
</evidence>
<feature type="region of interest" description="Disordered" evidence="1">
    <location>
        <begin position="46"/>
        <end position="96"/>
    </location>
</feature>
<dbReference type="AlphaFoldDB" id="B7KD48"/>